<dbReference type="Gene3D" id="1.10.357.140">
    <property type="entry name" value="UbiA prenyltransferase"/>
    <property type="match status" value="1"/>
</dbReference>
<dbReference type="AlphaFoldDB" id="A0A4S8MCV7"/>
<proteinExistence type="predicted"/>
<evidence type="ECO:0008006" key="8">
    <source>
        <dbReference type="Google" id="ProtNLM"/>
    </source>
</evidence>
<evidence type="ECO:0000256" key="3">
    <source>
        <dbReference type="ARBA" id="ARBA00022989"/>
    </source>
</evidence>
<dbReference type="GO" id="GO:0016020">
    <property type="term" value="C:membrane"/>
    <property type="evidence" value="ECO:0007669"/>
    <property type="project" value="UniProtKB-SubCell"/>
</dbReference>
<protein>
    <recommendedName>
        <fullName evidence="8">UbiA prenyltransferase</fullName>
    </recommendedName>
</protein>
<keyword evidence="7" id="KW-1185">Reference proteome</keyword>
<evidence type="ECO:0000256" key="1">
    <source>
        <dbReference type="ARBA" id="ARBA00004141"/>
    </source>
</evidence>
<dbReference type="CDD" id="cd13965">
    <property type="entry name" value="PT_UbiA_3"/>
    <property type="match status" value="1"/>
</dbReference>
<keyword evidence="2 5" id="KW-0812">Transmembrane</keyword>
<keyword evidence="3 5" id="KW-1133">Transmembrane helix</keyword>
<evidence type="ECO:0000313" key="7">
    <source>
        <dbReference type="Proteomes" id="UP000297245"/>
    </source>
</evidence>
<sequence length="282" mass="31675">MSPVSRIRNWCYIAYLFNERDIISTLCPVLATGTVLVGIPHAARFLDAFIWLELHLIAFEIKNQIVGLEEDRISKPYRPIASGRISVGVAQKIYITLILVSLADSARFGLIQCSLFHLFSIIAYNELELAKYAALKSFIGALGYVAYCWGVTIIFNNGQGLSDASKLAIILSGAIFTTTGHAQDFRDRDGDAAIGRQTLAIILPQSFARWSLLGLVYAWTGFLLYIWSPPMIFCCLFIILAGITTVKFVIDYSQEADKNSYWWYNVWLIGAHMLPLFKRLNI</sequence>
<evidence type="ECO:0000313" key="6">
    <source>
        <dbReference type="EMBL" id="THV00191.1"/>
    </source>
</evidence>
<dbReference type="InterPro" id="IPR044878">
    <property type="entry name" value="UbiA_sf"/>
</dbReference>
<dbReference type="OrthoDB" id="434972at2759"/>
<accession>A0A4S8MCV7</accession>
<organism evidence="6 7">
    <name type="scientific">Dendrothele bispora (strain CBS 962.96)</name>
    <dbReference type="NCBI Taxonomy" id="1314807"/>
    <lineage>
        <taxon>Eukaryota</taxon>
        <taxon>Fungi</taxon>
        <taxon>Dikarya</taxon>
        <taxon>Basidiomycota</taxon>
        <taxon>Agaricomycotina</taxon>
        <taxon>Agaricomycetes</taxon>
        <taxon>Agaricomycetidae</taxon>
        <taxon>Agaricales</taxon>
        <taxon>Agaricales incertae sedis</taxon>
        <taxon>Dendrothele</taxon>
    </lineage>
</organism>
<evidence type="ECO:0000256" key="5">
    <source>
        <dbReference type="SAM" id="Phobius"/>
    </source>
</evidence>
<reference evidence="6 7" key="1">
    <citation type="journal article" date="2019" name="Nat. Ecol. Evol.">
        <title>Megaphylogeny resolves global patterns of mushroom evolution.</title>
        <authorList>
            <person name="Varga T."/>
            <person name="Krizsan K."/>
            <person name="Foldi C."/>
            <person name="Dima B."/>
            <person name="Sanchez-Garcia M."/>
            <person name="Sanchez-Ramirez S."/>
            <person name="Szollosi G.J."/>
            <person name="Szarkandi J.G."/>
            <person name="Papp V."/>
            <person name="Albert L."/>
            <person name="Andreopoulos W."/>
            <person name="Angelini C."/>
            <person name="Antonin V."/>
            <person name="Barry K.W."/>
            <person name="Bougher N.L."/>
            <person name="Buchanan P."/>
            <person name="Buyck B."/>
            <person name="Bense V."/>
            <person name="Catcheside P."/>
            <person name="Chovatia M."/>
            <person name="Cooper J."/>
            <person name="Damon W."/>
            <person name="Desjardin D."/>
            <person name="Finy P."/>
            <person name="Geml J."/>
            <person name="Haridas S."/>
            <person name="Hughes K."/>
            <person name="Justo A."/>
            <person name="Karasinski D."/>
            <person name="Kautmanova I."/>
            <person name="Kiss B."/>
            <person name="Kocsube S."/>
            <person name="Kotiranta H."/>
            <person name="LaButti K.M."/>
            <person name="Lechner B.E."/>
            <person name="Liimatainen K."/>
            <person name="Lipzen A."/>
            <person name="Lukacs Z."/>
            <person name="Mihaltcheva S."/>
            <person name="Morgado L.N."/>
            <person name="Niskanen T."/>
            <person name="Noordeloos M.E."/>
            <person name="Ohm R.A."/>
            <person name="Ortiz-Santana B."/>
            <person name="Ovrebo C."/>
            <person name="Racz N."/>
            <person name="Riley R."/>
            <person name="Savchenko A."/>
            <person name="Shiryaev A."/>
            <person name="Soop K."/>
            <person name="Spirin V."/>
            <person name="Szebenyi C."/>
            <person name="Tomsovsky M."/>
            <person name="Tulloss R.E."/>
            <person name="Uehling J."/>
            <person name="Grigoriev I.V."/>
            <person name="Vagvolgyi C."/>
            <person name="Papp T."/>
            <person name="Martin F.M."/>
            <person name="Miettinen O."/>
            <person name="Hibbett D.S."/>
            <person name="Nagy L.G."/>
        </authorList>
    </citation>
    <scope>NUCLEOTIDE SEQUENCE [LARGE SCALE GENOMIC DNA]</scope>
    <source>
        <strain evidence="6 7">CBS 962.96</strain>
    </source>
</reference>
<dbReference type="EMBL" id="ML179107">
    <property type="protein sequence ID" value="THV00191.1"/>
    <property type="molecule type" value="Genomic_DNA"/>
</dbReference>
<evidence type="ECO:0000256" key="2">
    <source>
        <dbReference type="ARBA" id="ARBA00022692"/>
    </source>
</evidence>
<dbReference type="GO" id="GO:0016765">
    <property type="term" value="F:transferase activity, transferring alkyl or aryl (other than methyl) groups"/>
    <property type="evidence" value="ECO:0007669"/>
    <property type="project" value="InterPro"/>
</dbReference>
<gene>
    <name evidence="6" type="ORF">K435DRAFT_934975</name>
</gene>
<dbReference type="PANTHER" id="PTHR42723:SF1">
    <property type="entry name" value="CHLOROPHYLL SYNTHASE, CHLOROPLASTIC"/>
    <property type="match status" value="1"/>
</dbReference>
<dbReference type="Proteomes" id="UP000297245">
    <property type="component" value="Unassembled WGS sequence"/>
</dbReference>
<name>A0A4S8MCV7_DENBC</name>
<dbReference type="Pfam" id="PF01040">
    <property type="entry name" value="UbiA"/>
    <property type="match status" value="1"/>
</dbReference>
<feature type="transmembrane region" description="Helical" evidence="5">
    <location>
        <begin position="262"/>
        <end position="280"/>
    </location>
</feature>
<evidence type="ECO:0000256" key="4">
    <source>
        <dbReference type="ARBA" id="ARBA00023136"/>
    </source>
</evidence>
<feature type="transmembrane region" description="Helical" evidence="5">
    <location>
        <begin position="134"/>
        <end position="155"/>
    </location>
</feature>
<dbReference type="InterPro" id="IPR000537">
    <property type="entry name" value="UbiA_prenyltransferase"/>
</dbReference>
<keyword evidence="4 5" id="KW-0472">Membrane</keyword>
<dbReference type="InterPro" id="IPR050475">
    <property type="entry name" value="Prenyltransferase_related"/>
</dbReference>
<dbReference type="PANTHER" id="PTHR42723">
    <property type="entry name" value="CHLOROPHYLL SYNTHASE"/>
    <property type="match status" value="1"/>
</dbReference>
<comment type="subcellular location">
    <subcellularLocation>
        <location evidence="1">Membrane</location>
        <topology evidence="1">Multi-pass membrane protein</topology>
    </subcellularLocation>
</comment>